<dbReference type="InterPro" id="IPR037523">
    <property type="entry name" value="VOC_core"/>
</dbReference>
<dbReference type="RefSeq" id="WP_012923140.1">
    <property type="nucleotide sequence ID" value="NC_013729.1"/>
</dbReference>
<dbReference type="GO" id="GO:0051213">
    <property type="term" value="F:dioxygenase activity"/>
    <property type="evidence" value="ECO:0007669"/>
    <property type="project" value="UniProtKB-KW"/>
</dbReference>
<keyword evidence="3" id="KW-0223">Dioxygenase</keyword>
<dbReference type="Pfam" id="PF00903">
    <property type="entry name" value="Glyoxalase"/>
    <property type="match status" value="1"/>
</dbReference>
<reference evidence="4" key="1">
    <citation type="submission" date="2009-09" db="EMBL/GenBank/DDBJ databases">
        <title>The complete genome of Kribbella flavida DSM 17836.</title>
        <authorList>
            <consortium name="US DOE Joint Genome Institute (JGI-PGF)"/>
            <person name="Lucas S."/>
            <person name="Copeland A."/>
            <person name="Lapidus A."/>
            <person name="Glavina del Rio T."/>
            <person name="Dalin E."/>
            <person name="Tice H."/>
            <person name="Bruce D."/>
            <person name="Goodwin L."/>
            <person name="Pitluck S."/>
            <person name="Kyrpides N."/>
            <person name="Mavromatis K."/>
            <person name="Ivanova N."/>
            <person name="Saunders E."/>
            <person name="Brettin T."/>
            <person name="Detter J.C."/>
            <person name="Han C."/>
            <person name="Larimer F."/>
            <person name="Land M."/>
            <person name="Hauser L."/>
            <person name="Markowitz V."/>
            <person name="Cheng J.-F."/>
            <person name="Hugenholtz P."/>
            <person name="Woyke T."/>
            <person name="Wu D."/>
            <person name="Pukall R."/>
            <person name="Klenk H.-P."/>
            <person name="Eisen J.A."/>
        </authorList>
    </citation>
    <scope>NUCLEOTIDE SEQUENCE [LARGE SCALE GENOMIC DNA]</scope>
    <source>
        <strain evidence="4">DSM 17836 / JCM 10339 / NBRC 14399</strain>
    </source>
</reference>
<dbReference type="eggNOG" id="COG0346">
    <property type="taxonomic scope" value="Bacteria"/>
</dbReference>
<dbReference type="Proteomes" id="UP000007967">
    <property type="component" value="Chromosome"/>
</dbReference>
<dbReference type="HOGENOM" id="CLU_046006_18_4_11"/>
<dbReference type="KEGG" id="kfl:Kfla_5580"/>
<dbReference type="InterPro" id="IPR029068">
    <property type="entry name" value="Glyas_Bleomycin-R_OHBP_Dase"/>
</dbReference>
<organism evidence="3 4">
    <name type="scientific">Kribbella flavida (strain DSM 17836 / JCM 10339 / NBRC 14399)</name>
    <dbReference type="NCBI Taxonomy" id="479435"/>
    <lineage>
        <taxon>Bacteria</taxon>
        <taxon>Bacillati</taxon>
        <taxon>Actinomycetota</taxon>
        <taxon>Actinomycetes</taxon>
        <taxon>Propionibacteriales</taxon>
        <taxon>Kribbellaceae</taxon>
        <taxon>Kribbella</taxon>
    </lineage>
</organism>
<dbReference type="GO" id="GO:0004493">
    <property type="term" value="F:methylmalonyl-CoA epimerase activity"/>
    <property type="evidence" value="ECO:0007669"/>
    <property type="project" value="TreeGrafter"/>
</dbReference>
<proteinExistence type="predicted"/>
<evidence type="ECO:0000313" key="3">
    <source>
        <dbReference type="EMBL" id="ADB34586.1"/>
    </source>
</evidence>
<protein>
    <submittedName>
        <fullName evidence="3">Glyoxalase/bleomycin resistance protein/dioxygenase</fullName>
    </submittedName>
</protein>
<reference evidence="3 4" key="2">
    <citation type="journal article" date="2010" name="Stand. Genomic Sci.">
        <title>Complete genome sequence of Kribbella flavida type strain (IFO 14399).</title>
        <authorList>
            <person name="Pukall R."/>
            <person name="Lapidus A."/>
            <person name="Glavina Del Rio T."/>
            <person name="Copeland A."/>
            <person name="Tice H."/>
            <person name="Cheng J.-F."/>
            <person name="Lucas S."/>
            <person name="Chen F."/>
            <person name="Nolan M."/>
            <person name="LaButti K."/>
            <person name="Pati A."/>
            <person name="Ivanova N."/>
            <person name="Mavrommatis K."/>
            <person name="Mikhailova N."/>
            <person name="Pitluck S."/>
            <person name="Bruce D."/>
            <person name="Goodwin L."/>
            <person name="Land M."/>
            <person name="Hauser L."/>
            <person name="Chang Y.-J."/>
            <person name="Jeffries C.D."/>
            <person name="Chen A."/>
            <person name="Palaniappan K."/>
            <person name="Chain P."/>
            <person name="Rohde M."/>
            <person name="Goeker M."/>
            <person name="Bristow J."/>
            <person name="Eisen J.A."/>
            <person name="Markowitz V."/>
            <person name="Hugenholtz P."/>
            <person name="Kyrpides N.C."/>
            <person name="Klenk H.-P."/>
            <person name="Brettin T."/>
        </authorList>
    </citation>
    <scope>NUCLEOTIDE SEQUENCE [LARGE SCALE GENOMIC DNA]</scope>
    <source>
        <strain evidence="4">DSM 17836 / JCM 10339 / NBRC 14399</strain>
    </source>
</reference>
<dbReference type="AlphaFoldDB" id="D2PNA2"/>
<dbReference type="InterPro" id="IPR004360">
    <property type="entry name" value="Glyas_Fos-R_dOase_dom"/>
</dbReference>
<keyword evidence="4" id="KW-1185">Reference proteome</keyword>
<name>D2PNA2_KRIFD</name>
<dbReference type="GO" id="GO:0046872">
    <property type="term" value="F:metal ion binding"/>
    <property type="evidence" value="ECO:0007669"/>
    <property type="project" value="UniProtKB-KW"/>
</dbReference>
<evidence type="ECO:0000256" key="1">
    <source>
        <dbReference type="ARBA" id="ARBA00022723"/>
    </source>
</evidence>
<feature type="domain" description="VOC" evidence="2">
    <location>
        <begin position="19"/>
        <end position="140"/>
    </location>
</feature>
<dbReference type="PANTHER" id="PTHR43048:SF4">
    <property type="entry name" value="RING-CLEAVING DIOXYGENASE-RELATED"/>
    <property type="match status" value="1"/>
</dbReference>
<evidence type="ECO:0000259" key="2">
    <source>
        <dbReference type="PROSITE" id="PS51819"/>
    </source>
</evidence>
<evidence type="ECO:0000313" key="4">
    <source>
        <dbReference type="Proteomes" id="UP000007967"/>
    </source>
</evidence>
<keyword evidence="1" id="KW-0479">Metal-binding</keyword>
<dbReference type="GO" id="GO:0046491">
    <property type="term" value="P:L-methylmalonyl-CoA metabolic process"/>
    <property type="evidence" value="ECO:0007669"/>
    <property type="project" value="TreeGrafter"/>
</dbReference>
<dbReference type="PROSITE" id="PS51819">
    <property type="entry name" value="VOC"/>
    <property type="match status" value="1"/>
</dbReference>
<dbReference type="Gene3D" id="3.10.180.10">
    <property type="entry name" value="2,3-Dihydroxybiphenyl 1,2-Dioxygenase, domain 1"/>
    <property type="match status" value="1"/>
</dbReference>
<keyword evidence="3" id="KW-0560">Oxidoreductase</keyword>
<dbReference type="InterPro" id="IPR051785">
    <property type="entry name" value="MMCE/EMCE_epimerase"/>
</dbReference>
<dbReference type="SUPFAM" id="SSF54593">
    <property type="entry name" value="Glyoxalase/Bleomycin resistance protein/Dihydroxybiphenyl dioxygenase"/>
    <property type="match status" value="1"/>
</dbReference>
<accession>D2PNA2</accession>
<sequence length="142" mass="15140">MTDPQPTPADQPATNSLDELEVITFFVEDVAACKDFYTGVLGLDVVYEDADSAVLKLRNLMINLLTVDNAPAVIQPAAVGTPTCGARALHTIRVDDVDAAAAELRGHGIALLNGPMDRPWGRRTAAFADPAGNLWEIAQLID</sequence>
<gene>
    <name evidence="3" type="ordered locus">Kfla_5580</name>
</gene>
<dbReference type="PANTHER" id="PTHR43048">
    <property type="entry name" value="METHYLMALONYL-COA EPIMERASE"/>
    <property type="match status" value="1"/>
</dbReference>
<dbReference type="EMBL" id="CP001736">
    <property type="protein sequence ID" value="ADB34586.1"/>
    <property type="molecule type" value="Genomic_DNA"/>
</dbReference>
<dbReference type="STRING" id="479435.Kfla_5580"/>
<dbReference type="OrthoDB" id="9798201at2"/>